<dbReference type="Pfam" id="PF08668">
    <property type="entry name" value="HDOD"/>
    <property type="match status" value="1"/>
</dbReference>
<name>A0A7W5K0J2_9GAMM</name>
<dbReference type="SUPFAM" id="SSF141868">
    <property type="entry name" value="EAL domain-like"/>
    <property type="match status" value="1"/>
</dbReference>
<feature type="domain" description="HDOD" evidence="1">
    <location>
        <begin position="201"/>
        <end position="391"/>
    </location>
</feature>
<protein>
    <submittedName>
        <fullName evidence="2">C-di-GMP-related signal transduction protein</fullName>
    </submittedName>
</protein>
<sequence length="399" mass="45589">MTGEREAEAFSIALQPIHDAEDKHAADRLLYRHHGEPQDDPVAETARALATAIYELDDRKRLGRRDLVIDLPVEWLDRPDLLPAPASQVIIGLPRDLGLTPELEARLDEVRERGYRLLVHASTLRTQGRELLARTDLLRLRHPDELDDDRLRALRLRGVRLLADDIRDRDHLERFRALDCHLFDGRYLAEPTFYTARHHGRHGNRAAHLRLVNELYRDDVDLLRLYELILQMPHLHVAILRRANSSFYAHGAHQADLKRSIQILGLNELRRLVMTLSLAGEMPSSKLKVRIALIRAFMCRNLAAPFRNIDPEDAFTTGLFSMMGPLLDESQDELLDELPLDPAMSEALTRRSGHLGAILALAEEHERQVAEASDTLTPDRLQQCYLDAMDQTDLLMGHL</sequence>
<dbReference type="RefSeq" id="WP_183329796.1">
    <property type="nucleotide sequence ID" value="NZ_JACHZF010000003.1"/>
</dbReference>
<keyword evidence="3" id="KW-1185">Reference proteome</keyword>
<dbReference type="PANTHER" id="PTHR33525:SF4">
    <property type="entry name" value="CYCLIC DI-GMP PHOSPHODIESTERASE CDGJ"/>
    <property type="match status" value="1"/>
</dbReference>
<gene>
    <name evidence="2" type="ORF">BDK63_000552</name>
</gene>
<evidence type="ECO:0000313" key="3">
    <source>
        <dbReference type="Proteomes" id="UP000553442"/>
    </source>
</evidence>
<dbReference type="SUPFAM" id="SSF109604">
    <property type="entry name" value="HD-domain/PDEase-like"/>
    <property type="match status" value="1"/>
</dbReference>
<reference evidence="2 3" key="1">
    <citation type="submission" date="2020-08" db="EMBL/GenBank/DDBJ databases">
        <title>Genomic Encyclopedia of Archaeal and Bacterial Type Strains, Phase II (KMG-II): from individual species to whole genera.</title>
        <authorList>
            <person name="Goeker M."/>
        </authorList>
    </citation>
    <scope>NUCLEOTIDE SEQUENCE [LARGE SCALE GENOMIC DNA]</scope>
    <source>
        <strain evidence="2 3">5AG</strain>
    </source>
</reference>
<dbReference type="Proteomes" id="UP000553442">
    <property type="component" value="Unassembled WGS sequence"/>
</dbReference>
<dbReference type="InterPro" id="IPR035919">
    <property type="entry name" value="EAL_sf"/>
</dbReference>
<proteinExistence type="predicted"/>
<comment type="caution">
    <text evidence="2">The sequence shown here is derived from an EMBL/GenBank/DDBJ whole genome shotgun (WGS) entry which is preliminary data.</text>
</comment>
<dbReference type="EMBL" id="JACHZF010000003">
    <property type="protein sequence ID" value="MBB3329712.1"/>
    <property type="molecule type" value="Genomic_DNA"/>
</dbReference>
<dbReference type="PROSITE" id="PS51833">
    <property type="entry name" value="HDOD"/>
    <property type="match status" value="1"/>
</dbReference>
<dbReference type="Gene3D" id="1.10.3210.10">
    <property type="entry name" value="Hypothetical protein af1432"/>
    <property type="match status" value="1"/>
</dbReference>
<dbReference type="AlphaFoldDB" id="A0A7W5K0J2"/>
<organism evidence="2 3">
    <name type="scientific">Halomonas campaniensis</name>
    <dbReference type="NCBI Taxonomy" id="213554"/>
    <lineage>
        <taxon>Bacteria</taxon>
        <taxon>Pseudomonadati</taxon>
        <taxon>Pseudomonadota</taxon>
        <taxon>Gammaproteobacteria</taxon>
        <taxon>Oceanospirillales</taxon>
        <taxon>Halomonadaceae</taxon>
        <taxon>Halomonas</taxon>
    </lineage>
</organism>
<accession>A0A7W5K0J2</accession>
<evidence type="ECO:0000313" key="2">
    <source>
        <dbReference type="EMBL" id="MBB3329712.1"/>
    </source>
</evidence>
<dbReference type="InterPro" id="IPR013976">
    <property type="entry name" value="HDOD"/>
</dbReference>
<evidence type="ECO:0000259" key="1">
    <source>
        <dbReference type="PROSITE" id="PS51833"/>
    </source>
</evidence>
<dbReference type="PANTHER" id="PTHR33525">
    <property type="match status" value="1"/>
</dbReference>
<dbReference type="InterPro" id="IPR052340">
    <property type="entry name" value="RNase_Y/CdgJ"/>
</dbReference>